<dbReference type="AlphaFoldDB" id="A0A2T3Z8I8"/>
<name>A0A2T3Z8I8_TRIA4</name>
<keyword evidence="2" id="KW-0732">Signal</keyword>
<organism evidence="3 4">
    <name type="scientific">Trichoderma asperellum (strain ATCC 204424 / CBS 433.97 / NBRC 101777)</name>
    <dbReference type="NCBI Taxonomy" id="1042311"/>
    <lineage>
        <taxon>Eukaryota</taxon>
        <taxon>Fungi</taxon>
        <taxon>Dikarya</taxon>
        <taxon>Ascomycota</taxon>
        <taxon>Pezizomycotina</taxon>
        <taxon>Sordariomycetes</taxon>
        <taxon>Hypocreomycetidae</taxon>
        <taxon>Hypocreales</taxon>
        <taxon>Hypocreaceae</taxon>
        <taxon>Trichoderma</taxon>
    </lineage>
</organism>
<reference evidence="3 4" key="1">
    <citation type="submission" date="2016-07" db="EMBL/GenBank/DDBJ databases">
        <title>Multiple horizontal gene transfer events from other fungi enriched the ability of initially mycotrophic Trichoderma (Ascomycota) to feed on dead plant biomass.</title>
        <authorList>
            <consortium name="DOE Joint Genome Institute"/>
            <person name="Aerts A."/>
            <person name="Atanasova L."/>
            <person name="Chenthamara K."/>
            <person name="Zhang J."/>
            <person name="Grujic M."/>
            <person name="Henrissat B."/>
            <person name="Kuo A."/>
            <person name="Salamov A."/>
            <person name="Lipzen A."/>
            <person name="Labutti K."/>
            <person name="Barry K."/>
            <person name="Miao Y."/>
            <person name="Rahimi M.J."/>
            <person name="Shen Q."/>
            <person name="Grigoriev I.V."/>
            <person name="Kubicek C.P."/>
            <person name="Druzhinina I.S."/>
        </authorList>
    </citation>
    <scope>NUCLEOTIDE SEQUENCE [LARGE SCALE GENOMIC DNA]</scope>
    <source>
        <strain evidence="3 4">CBS 433.97</strain>
    </source>
</reference>
<sequence length="81" mass="9405">MILYSRGKKEARLKIVFSLIIYLNLRCISAQPPTHCSRQTRSLQRRRSHLLARTRRGRVAKAPNMHELQADDTYLNVSDPS</sequence>
<evidence type="ECO:0008006" key="5">
    <source>
        <dbReference type="Google" id="ProtNLM"/>
    </source>
</evidence>
<gene>
    <name evidence="3" type="ORF">M441DRAFT_418174</name>
</gene>
<feature type="region of interest" description="Disordered" evidence="1">
    <location>
        <begin position="34"/>
        <end position="65"/>
    </location>
</feature>
<proteinExistence type="predicted"/>
<keyword evidence="4" id="KW-1185">Reference proteome</keyword>
<dbReference type="EMBL" id="KZ679262">
    <property type="protein sequence ID" value="PTB41124.1"/>
    <property type="molecule type" value="Genomic_DNA"/>
</dbReference>
<feature type="chain" id="PRO_5015685968" description="Secreted protein" evidence="2">
    <location>
        <begin position="31"/>
        <end position="81"/>
    </location>
</feature>
<evidence type="ECO:0000256" key="2">
    <source>
        <dbReference type="SAM" id="SignalP"/>
    </source>
</evidence>
<feature type="signal peptide" evidence="2">
    <location>
        <begin position="1"/>
        <end position="30"/>
    </location>
</feature>
<evidence type="ECO:0000256" key="1">
    <source>
        <dbReference type="SAM" id="MobiDB-lite"/>
    </source>
</evidence>
<dbReference type="Proteomes" id="UP000240493">
    <property type="component" value="Unassembled WGS sequence"/>
</dbReference>
<feature type="compositionally biased region" description="Basic residues" evidence="1">
    <location>
        <begin position="43"/>
        <end position="59"/>
    </location>
</feature>
<evidence type="ECO:0000313" key="4">
    <source>
        <dbReference type="Proteomes" id="UP000240493"/>
    </source>
</evidence>
<accession>A0A2T3Z8I8</accession>
<protein>
    <recommendedName>
        <fullName evidence="5">Secreted protein</fullName>
    </recommendedName>
</protein>
<evidence type="ECO:0000313" key="3">
    <source>
        <dbReference type="EMBL" id="PTB41124.1"/>
    </source>
</evidence>